<dbReference type="EMBL" id="JADQDM010000020">
    <property type="protein sequence ID" value="MBF9223902.1"/>
    <property type="molecule type" value="Genomic_DNA"/>
</dbReference>
<organism evidence="2 3">
    <name type="scientific">Hymenobacter ruricola</name>
    <dbReference type="NCBI Taxonomy" id="2791023"/>
    <lineage>
        <taxon>Bacteria</taxon>
        <taxon>Pseudomonadati</taxon>
        <taxon>Bacteroidota</taxon>
        <taxon>Cytophagia</taxon>
        <taxon>Cytophagales</taxon>
        <taxon>Hymenobacteraceae</taxon>
        <taxon>Hymenobacter</taxon>
    </lineage>
</organism>
<name>A0ABS0IA92_9BACT</name>
<evidence type="ECO:0000313" key="3">
    <source>
        <dbReference type="Proteomes" id="UP000618931"/>
    </source>
</evidence>
<dbReference type="Gene3D" id="1.20.120.450">
    <property type="entry name" value="dinb family like domain"/>
    <property type="match status" value="1"/>
</dbReference>
<keyword evidence="3" id="KW-1185">Reference proteome</keyword>
<sequence length="194" mass="21313">MNTTAFLAGLDCAVRQLLATVQTELEPLGLAQLNQQPAPNAWSVLECLEHLNRYSRYYNPQMARAVATPAGRPTAEVRHSWLGRKFIAMMAPGNTQKAKTLQRMNPGGIRLDGGAVLSEFYTHQHRLLELLAQAGAADLNRKAVPVEFLKLLKMRVGEAFEFVIVHQQRHVQQALRAKEAAQAPAATGPLLVAA</sequence>
<dbReference type="Proteomes" id="UP000618931">
    <property type="component" value="Unassembled WGS sequence"/>
</dbReference>
<accession>A0ABS0IA92</accession>
<evidence type="ECO:0000313" key="2">
    <source>
        <dbReference type="EMBL" id="MBF9223902.1"/>
    </source>
</evidence>
<feature type="domain" description="DinB-like" evidence="1">
    <location>
        <begin position="19"/>
        <end position="174"/>
    </location>
</feature>
<dbReference type="InterPro" id="IPR034660">
    <property type="entry name" value="DinB/YfiT-like"/>
</dbReference>
<dbReference type="Pfam" id="PF12867">
    <property type="entry name" value="DinB_2"/>
    <property type="match status" value="1"/>
</dbReference>
<reference evidence="2 3" key="1">
    <citation type="submission" date="2020-11" db="EMBL/GenBank/DDBJ databases">
        <authorList>
            <person name="Kim M.K."/>
        </authorList>
    </citation>
    <scope>NUCLEOTIDE SEQUENCE [LARGE SCALE GENOMIC DNA]</scope>
    <source>
        <strain evidence="2 3">BT662</strain>
    </source>
</reference>
<protein>
    <submittedName>
        <fullName evidence="2">DinB family protein</fullName>
    </submittedName>
</protein>
<gene>
    <name evidence="2" type="ORF">I2H31_22565</name>
</gene>
<proteinExistence type="predicted"/>
<dbReference type="SUPFAM" id="SSF109854">
    <property type="entry name" value="DinB/YfiT-like putative metalloenzymes"/>
    <property type="match status" value="1"/>
</dbReference>
<comment type="caution">
    <text evidence="2">The sequence shown here is derived from an EMBL/GenBank/DDBJ whole genome shotgun (WGS) entry which is preliminary data.</text>
</comment>
<dbReference type="RefSeq" id="WP_196295325.1">
    <property type="nucleotide sequence ID" value="NZ_JADQDM010000020.1"/>
</dbReference>
<evidence type="ECO:0000259" key="1">
    <source>
        <dbReference type="Pfam" id="PF12867"/>
    </source>
</evidence>
<dbReference type="InterPro" id="IPR024775">
    <property type="entry name" value="DinB-like"/>
</dbReference>